<proteinExistence type="predicted"/>
<dbReference type="Gramene" id="ESW34509">
    <property type="protein sequence ID" value="ESW34509"/>
    <property type="gene ID" value="PHAVU_001G158400g"/>
</dbReference>
<protein>
    <submittedName>
        <fullName evidence="1">Uncharacterized protein</fullName>
    </submittedName>
</protein>
<sequence length="73" mass="8695">MHTQSTEQFINHKKHRSIDQITSYQRILYFKTATNGIVLQYDPLRKSTNHLHHFSCFSSIWSSMQNITRRSVV</sequence>
<evidence type="ECO:0000313" key="1">
    <source>
        <dbReference type="EMBL" id="ESW34509.1"/>
    </source>
</evidence>
<organism evidence="1 2">
    <name type="scientific">Phaseolus vulgaris</name>
    <name type="common">Kidney bean</name>
    <name type="synonym">French bean</name>
    <dbReference type="NCBI Taxonomy" id="3885"/>
    <lineage>
        <taxon>Eukaryota</taxon>
        <taxon>Viridiplantae</taxon>
        <taxon>Streptophyta</taxon>
        <taxon>Embryophyta</taxon>
        <taxon>Tracheophyta</taxon>
        <taxon>Spermatophyta</taxon>
        <taxon>Magnoliopsida</taxon>
        <taxon>eudicotyledons</taxon>
        <taxon>Gunneridae</taxon>
        <taxon>Pentapetalae</taxon>
        <taxon>rosids</taxon>
        <taxon>fabids</taxon>
        <taxon>Fabales</taxon>
        <taxon>Fabaceae</taxon>
        <taxon>Papilionoideae</taxon>
        <taxon>50 kb inversion clade</taxon>
        <taxon>NPAAA clade</taxon>
        <taxon>indigoferoid/millettioid clade</taxon>
        <taxon>Phaseoleae</taxon>
        <taxon>Phaseolus</taxon>
    </lineage>
</organism>
<keyword evidence="2" id="KW-1185">Reference proteome</keyword>
<name>V7CWK5_PHAVU</name>
<dbReference type="EMBL" id="CM002288">
    <property type="protein sequence ID" value="ESW34509.1"/>
    <property type="molecule type" value="Genomic_DNA"/>
</dbReference>
<reference evidence="2" key="1">
    <citation type="journal article" date="2014" name="Nat. Genet.">
        <title>A reference genome for common bean and genome-wide analysis of dual domestications.</title>
        <authorList>
            <person name="Schmutz J."/>
            <person name="McClean P.E."/>
            <person name="Mamidi S."/>
            <person name="Wu G.A."/>
            <person name="Cannon S.B."/>
            <person name="Grimwood J."/>
            <person name="Jenkins J."/>
            <person name="Shu S."/>
            <person name="Song Q."/>
            <person name="Chavarro C."/>
            <person name="Torres-Torres M."/>
            <person name="Geffroy V."/>
            <person name="Moghaddam S.M."/>
            <person name="Gao D."/>
            <person name="Abernathy B."/>
            <person name="Barry K."/>
            <person name="Blair M."/>
            <person name="Brick M.A."/>
            <person name="Chovatia M."/>
            <person name="Gepts P."/>
            <person name="Goodstein D.M."/>
            <person name="Gonzales M."/>
            <person name="Hellsten U."/>
            <person name="Hyten D.L."/>
            <person name="Jia G."/>
            <person name="Kelly J.D."/>
            <person name="Kudrna D."/>
            <person name="Lee R."/>
            <person name="Richard M.M."/>
            <person name="Miklas P.N."/>
            <person name="Osorno J.M."/>
            <person name="Rodrigues J."/>
            <person name="Thareau V."/>
            <person name="Urrea C.A."/>
            <person name="Wang M."/>
            <person name="Yu Y."/>
            <person name="Zhang M."/>
            <person name="Wing R.A."/>
            <person name="Cregan P.B."/>
            <person name="Rokhsar D.S."/>
            <person name="Jackson S.A."/>
        </authorList>
    </citation>
    <scope>NUCLEOTIDE SEQUENCE [LARGE SCALE GENOMIC DNA]</scope>
    <source>
        <strain evidence="2">cv. G19833</strain>
    </source>
</reference>
<dbReference type="AlphaFoldDB" id="V7CWK5"/>
<evidence type="ECO:0000313" key="2">
    <source>
        <dbReference type="Proteomes" id="UP000000226"/>
    </source>
</evidence>
<gene>
    <name evidence="1" type="ORF">PHAVU_001G158400g</name>
</gene>
<dbReference type="Proteomes" id="UP000000226">
    <property type="component" value="Chromosome 1"/>
</dbReference>
<accession>V7CWK5</accession>